<accession>A0ABS8E9J5</accession>
<protein>
    <recommendedName>
        <fullName evidence="3">Golvesin/Xly CBD-like domain-containing protein</fullName>
    </recommendedName>
</protein>
<feature type="compositionally biased region" description="Polar residues" evidence="1">
    <location>
        <begin position="1022"/>
        <end position="1038"/>
    </location>
</feature>
<proteinExistence type="predicted"/>
<dbReference type="Proteomes" id="UP001520654">
    <property type="component" value="Unassembled WGS sequence"/>
</dbReference>
<feature type="compositionally biased region" description="Low complexity" evidence="1">
    <location>
        <begin position="414"/>
        <end position="432"/>
    </location>
</feature>
<feature type="region of interest" description="Disordered" evidence="1">
    <location>
        <begin position="397"/>
        <end position="438"/>
    </location>
</feature>
<dbReference type="EMBL" id="JAINUL010000001">
    <property type="protein sequence ID" value="MCC0097680.1"/>
    <property type="molecule type" value="Genomic_DNA"/>
</dbReference>
<keyword evidence="5" id="KW-1185">Reference proteome</keyword>
<evidence type="ECO:0000313" key="4">
    <source>
        <dbReference type="EMBL" id="MCC0097680.1"/>
    </source>
</evidence>
<feature type="region of interest" description="Disordered" evidence="1">
    <location>
        <begin position="1295"/>
        <end position="1319"/>
    </location>
</feature>
<dbReference type="InterPro" id="IPR033803">
    <property type="entry name" value="CBD-like_Golvesin-Xly"/>
</dbReference>
<reference evidence="4 5" key="1">
    <citation type="submission" date="2021-08" db="EMBL/GenBank/DDBJ databases">
        <title>Genomic Architecture of Streptomyces flavotricini NGL1 and Streptomyces erythrochromogenes HMS4 With Differential Plant Beneficial attributes and laccase production capabilities.</title>
        <authorList>
            <person name="Salwan R."/>
            <person name="Kaur R."/>
            <person name="Sharma V."/>
        </authorList>
    </citation>
    <scope>NUCLEOTIDE SEQUENCE [LARGE SCALE GENOMIC DNA]</scope>
    <source>
        <strain evidence="4 5">NGL1</strain>
    </source>
</reference>
<dbReference type="SUPFAM" id="SSF53955">
    <property type="entry name" value="Lysozyme-like"/>
    <property type="match status" value="1"/>
</dbReference>
<sequence>MKRISGSRVPAAIVCSATMIAGLLQGHAWASPSSPVHSGPGDDSSQLSQVAPAEREKILGKGWKTSTDRAWATSGDQDGFHVLVADQKAGYSWRTVATLAEPGFDADMWIGNACITGSGRRAVVAYAPRTFTNKPELMARGAFTAVVDLDSGSVTKLDRQASLAYFSPGCGTGETAVLTQAGGETKNQTRLLTVDVAAAKVSQTIELAGQVTSAIPVGKDIVAADAARITKIDEQGRRTAIAHTTQVPFQLKADAEGGLVYMDRPEGSKNEGEVKRITAGDIARGDAAKTQQALLARGALTKMDLTSSASGAVFITGDTKAAQPLPKTVQRRPEVPKESQATTGGKALITRVDAGGESDPRQQPDLAAQSKKISLRVLATGNDANFTVIPTAPAAKATVGTTSPSPALPGPRTAAPSGQKSSAQSAAMSSSPAEDERYCSVARNDPAKQAMQPKPRQVEWAVDQIINGTLDKNVSRPANWKNLGMAAYQPQTLFPRLGLNGGGRIPAQVLLGITAQESNMWQASRVVVPGVTGNPLIGNYYGIKYAASGQQTDPWGINWSEADCGYGITQITDGMRMHGKEKPGEQSLTTLQQEAAALDYTANIAAGQRVLADKWNVTNQDGLIVNNGDPKYLENWFFALWAYNSGYYPKAAAGNNGGLWGVGFTNNPANPLWKANRAPFLEGPVSGSNDYSHAKHPQDWPYQEKVLGWAARPLSALESPGTMVAGFRPAWWNTDALKTKVKPAESLFCSAVNSCDPSKIGPDDQNKPGLGACNRDDLKCWWNQPVKWKECALGECGNEVIRFNDTYKEEADGTAYPPNCTTQGLPANALIVDDVPDGTPVSRPGCTQPKANSGTFSLDFATPSARIDFQQLGAGYGGHFWFAHTRNGDEAGNRMKVTGTWQVTNQPMGQREVFVHVPDHGAQEPQAAYEIETRWGTQTKTIDQKGSGNRWVSLGYYDFGDRLAVRLSTTRQNATGDLDLAYDAVAFAPSSYSPLPQIALPEPNPDSLPDFSYDIPEEYDSSGPQLRGSGSSAPRCQSPNLQGKYTCTQVVDPGSYTPPNSTKFLSPSAANAWSPLIPRCATTSKPYSVTRFDACYKRDILIQAWYRNNGTSTLMGTVSFHLLQEIKIPRRSAEGGGGFSNGFNTKVTLELFDVQGTIDRISATNLETSCTVAVCNNSTFANWPEGGTWFGLTDRHKASASALIQWTNGAIDAVNFFDLNASVNFTIPGYKPDDIEGAKWQTVPLGQIRCDSRMSTAPACVMSGHKPVWKLDDQRYPVAAAYYWLLREKLASHPGSRMEKSPLHREADGPTATENRRRVCDRGVAANLEPWSAHPDALGDSRGIQCDEFPFARTRESGGQIYTNGKPCVQLFAKPVNGKWMLNADGRYALPSGATWPQICGRAAIPGIQNEAAGSDLGNFYLANRMLHDDGFYFESPRYEGCSTTQVCTIP</sequence>
<feature type="chain" id="PRO_5046269026" description="Golvesin/Xly CBD-like domain-containing protein" evidence="2">
    <location>
        <begin position="31"/>
        <end position="1451"/>
    </location>
</feature>
<feature type="region of interest" description="Disordered" evidence="1">
    <location>
        <begin position="996"/>
        <end position="1038"/>
    </location>
</feature>
<evidence type="ECO:0000313" key="5">
    <source>
        <dbReference type="Proteomes" id="UP001520654"/>
    </source>
</evidence>
<dbReference type="InterPro" id="IPR023346">
    <property type="entry name" value="Lysozyme-like_dom_sf"/>
</dbReference>
<comment type="caution">
    <text evidence="4">The sequence shown here is derived from an EMBL/GenBank/DDBJ whole genome shotgun (WGS) entry which is preliminary data.</text>
</comment>
<dbReference type="RefSeq" id="WP_229338875.1">
    <property type="nucleotide sequence ID" value="NZ_JAINUL010000001.1"/>
</dbReference>
<feature type="region of interest" description="Disordered" evidence="1">
    <location>
        <begin position="324"/>
        <end position="347"/>
    </location>
</feature>
<dbReference type="Pfam" id="PF25275">
    <property type="entry name" value="Golvesin_C"/>
    <property type="match status" value="1"/>
</dbReference>
<feature type="region of interest" description="Disordered" evidence="1">
    <location>
        <begin position="31"/>
        <end position="51"/>
    </location>
</feature>
<evidence type="ECO:0000256" key="1">
    <source>
        <dbReference type="SAM" id="MobiDB-lite"/>
    </source>
</evidence>
<feature type="domain" description="Golvesin/Xly CBD-like" evidence="3">
    <location>
        <begin position="896"/>
        <end position="986"/>
    </location>
</feature>
<keyword evidence="2" id="KW-0732">Signal</keyword>
<gene>
    <name evidence="4" type="ORF">K7B10_23450</name>
</gene>
<evidence type="ECO:0000259" key="3">
    <source>
        <dbReference type="Pfam" id="PF25275"/>
    </source>
</evidence>
<feature type="signal peptide" evidence="2">
    <location>
        <begin position="1"/>
        <end position="30"/>
    </location>
</feature>
<evidence type="ECO:0000256" key="2">
    <source>
        <dbReference type="SAM" id="SignalP"/>
    </source>
</evidence>
<name>A0ABS8E9J5_9ACTN</name>
<organism evidence="4 5">
    <name type="scientific">Streptomyces flavotricini</name>
    <dbReference type="NCBI Taxonomy" id="66888"/>
    <lineage>
        <taxon>Bacteria</taxon>
        <taxon>Bacillati</taxon>
        <taxon>Actinomycetota</taxon>
        <taxon>Actinomycetes</taxon>
        <taxon>Kitasatosporales</taxon>
        <taxon>Streptomycetaceae</taxon>
        <taxon>Streptomyces</taxon>
    </lineage>
</organism>